<dbReference type="Proteomes" id="UP000001514">
    <property type="component" value="Unassembled WGS sequence"/>
</dbReference>
<reference evidence="7 8" key="1">
    <citation type="journal article" date="2011" name="Science">
        <title>The Selaginella genome identifies genetic changes associated with the evolution of vascular plants.</title>
        <authorList>
            <person name="Banks J.A."/>
            <person name="Nishiyama T."/>
            <person name="Hasebe M."/>
            <person name="Bowman J.L."/>
            <person name="Gribskov M."/>
            <person name="dePamphilis C."/>
            <person name="Albert V.A."/>
            <person name="Aono N."/>
            <person name="Aoyama T."/>
            <person name="Ambrose B.A."/>
            <person name="Ashton N.W."/>
            <person name="Axtell M.J."/>
            <person name="Barker E."/>
            <person name="Barker M.S."/>
            <person name="Bennetzen J.L."/>
            <person name="Bonawitz N.D."/>
            <person name="Chapple C."/>
            <person name="Cheng C."/>
            <person name="Correa L.G."/>
            <person name="Dacre M."/>
            <person name="DeBarry J."/>
            <person name="Dreyer I."/>
            <person name="Elias M."/>
            <person name="Engstrom E.M."/>
            <person name="Estelle M."/>
            <person name="Feng L."/>
            <person name="Finet C."/>
            <person name="Floyd S.K."/>
            <person name="Frommer W.B."/>
            <person name="Fujita T."/>
            <person name="Gramzow L."/>
            <person name="Gutensohn M."/>
            <person name="Harholt J."/>
            <person name="Hattori M."/>
            <person name="Heyl A."/>
            <person name="Hirai T."/>
            <person name="Hiwatashi Y."/>
            <person name="Ishikawa M."/>
            <person name="Iwata M."/>
            <person name="Karol K.G."/>
            <person name="Koehler B."/>
            <person name="Kolukisaoglu U."/>
            <person name="Kubo M."/>
            <person name="Kurata T."/>
            <person name="Lalonde S."/>
            <person name="Li K."/>
            <person name="Li Y."/>
            <person name="Litt A."/>
            <person name="Lyons E."/>
            <person name="Manning G."/>
            <person name="Maruyama T."/>
            <person name="Michael T.P."/>
            <person name="Mikami K."/>
            <person name="Miyazaki S."/>
            <person name="Morinaga S."/>
            <person name="Murata T."/>
            <person name="Mueller-Roeber B."/>
            <person name="Nelson D.R."/>
            <person name="Obara M."/>
            <person name="Oguri Y."/>
            <person name="Olmstead R.G."/>
            <person name="Onodera N."/>
            <person name="Petersen B.L."/>
            <person name="Pils B."/>
            <person name="Prigge M."/>
            <person name="Rensing S.A."/>
            <person name="Riano-Pachon D.M."/>
            <person name="Roberts A.W."/>
            <person name="Sato Y."/>
            <person name="Scheller H.V."/>
            <person name="Schulz B."/>
            <person name="Schulz C."/>
            <person name="Shakirov E.V."/>
            <person name="Shibagaki N."/>
            <person name="Shinohara N."/>
            <person name="Shippen D.E."/>
            <person name="Soerensen I."/>
            <person name="Sotooka R."/>
            <person name="Sugimoto N."/>
            <person name="Sugita M."/>
            <person name="Sumikawa N."/>
            <person name="Tanurdzic M."/>
            <person name="Theissen G."/>
            <person name="Ulvskov P."/>
            <person name="Wakazuki S."/>
            <person name="Weng J.K."/>
            <person name="Willats W.W."/>
            <person name="Wipf D."/>
            <person name="Wolf P.G."/>
            <person name="Yang L."/>
            <person name="Zimmer A.D."/>
            <person name="Zhu Q."/>
            <person name="Mitros T."/>
            <person name="Hellsten U."/>
            <person name="Loque D."/>
            <person name="Otillar R."/>
            <person name="Salamov A."/>
            <person name="Schmutz J."/>
            <person name="Shapiro H."/>
            <person name="Lindquist E."/>
            <person name="Lucas S."/>
            <person name="Rokhsar D."/>
            <person name="Grigoriev I.V."/>
        </authorList>
    </citation>
    <scope>NUCLEOTIDE SEQUENCE [LARGE SCALE GENOMIC DNA]</scope>
</reference>
<protein>
    <recommendedName>
        <fullName evidence="9">Centromere protein X</fullName>
    </recommendedName>
</protein>
<dbReference type="HOGENOM" id="CLU_212917_0_0_1"/>
<name>D8S7E0_SELML</name>
<evidence type="ECO:0000313" key="7">
    <source>
        <dbReference type="EMBL" id="EFJ19590.1"/>
    </source>
</evidence>
<dbReference type="PANTHER" id="PTHR28680">
    <property type="entry name" value="CENTROMERE PROTEIN X"/>
    <property type="match status" value="1"/>
</dbReference>
<dbReference type="GO" id="GO:0005634">
    <property type="term" value="C:nucleus"/>
    <property type="evidence" value="ECO:0007669"/>
    <property type="project" value="UniProtKB-SubCell"/>
</dbReference>
<evidence type="ECO:0000256" key="4">
    <source>
        <dbReference type="ARBA" id="ARBA00023125"/>
    </source>
</evidence>
<keyword evidence="5" id="KW-0234">DNA repair</keyword>
<dbReference type="EMBL" id="GL377605">
    <property type="protein sequence ID" value="EFJ19590.1"/>
    <property type="molecule type" value="Genomic_DNA"/>
</dbReference>
<dbReference type="GO" id="GO:0003677">
    <property type="term" value="F:DNA binding"/>
    <property type="evidence" value="ECO:0007669"/>
    <property type="project" value="UniProtKB-KW"/>
</dbReference>
<proteinExistence type="inferred from homology"/>
<dbReference type="OMA" id="HRASEEQ"/>
<dbReference type="Pfam" id="PF09415">
    <property type="entry name" value="CENP-X"/>
    <property type="match status" value="1"/>
</dbReference>
<dbReference type="CDD" id="cd22921">
    <property type="entry name" value="HFD_CENP-X"/>
    <property type="match status" value="1"/>
</dbReference>
<dbReference type="FunCoup" id="D8S7E0">
    <property type="interactions" value="414"/>
</dbReference>
<gene>
    <name evidence="7" type="ORF">SELMODRAFT_110491</name>
</gene>
<organism evidence="8">
    <name type="scientific">Selaginella moellendorffii</name>
    <name type="common">Spikemoss</name>
    <dbReference type="NCBI Taxonomy" id="88036"/>
    <lineage>
        <taxon>Eukaryota</taxon>
        <taxon>Viridiplantae</taxon>
        <taxon>Streptophyta</taxon>
        <taxon>Embryophyta</taxon>
        <taxon>Tracheophyta</taxon>
        <taxon>Lycopodiopsida</taxon>
        <taxon>Selaginellales</taxon>
        <taxon>Selaginellaceae</taxon>
        <taxon>Selaginella</taxon>
    </lineage>
</organism>
<dbReference type="GO" id="GO:0051382">
    <property type="term" value="P:kinetochore assembly"/>
    <property type="evidence" value="ECO:0007669"/>
    <property type="project" value="InterPro"/>
</dbReference>
<dbReference type="KEGG" id="smo:SELMODRAFT_110491"/>
<dbReference type="eggNOG" id="ENOG502S5FD">
    <property type="taxonomic scope" value="Eukaryota"/>
</dbReference>
<keyword evidence="8" id="KW-1185">Reference proteome</keyword>
<evidence type="ECO:0008006" key="9">
    <source>
        <dbReference type="Google" id="ProtNLM"/>
    </source>
</evidence>
<keyword evidence="4" id="KW-0238">DNA-binding</keyword>
<evidence type="ECO:0000256" key="3">
    <source>
        <dbReference type="ARBA" id="ARBA00022763"/>
    </source>
</evidence>
<dbReference type="GO" id="GO:0006281">
    <property type="term" value="P:DNA repair"/>
    <property type="evidence" value="ECO:0007669"/>
    <property type="project" value="UniProtKB-KW"/>
</dbReference>
<dbReference type="InParanoid" id="D8S7E0"/>
<sequence length="55" mass="6117">MQPANANALKLSCELLKLFVTEAVGRAGIIAEAKGKDRIEATHFERMLPQFLLDF</sequence>
<evidence type="ECO:0000313" key="8">
    <source>
        <dbReference type="Proteomes" id="UP000001514"/>
    </source>
</evidence>
<evidence type="ECO:0000256" key="1">
    <source>
        <dbReference type="ARBA" id="ARBA00004123"/>
    </source>
</evidence>
<dbReference type="Gramene" id="EFJ19590">
    <property type="protein sequence ID" value="EFJ19590"/>
    <property type="gene ID" value="SELMODRAFT_110491"/>
</dbReference>
<dbReference type="STRING" id="88036.D8S7E0"/>
<accession>D8S7E0</accession>
<evidence type="ECO:0000256" key="6">
    <source>
        <dbReference type="ARBA" id="ARBA00023242"/>
    </source>
</evidence>
<comment type="subcellular location">
    <subcellularLocation>
        <location evidence="1">Nucleus</location>
    </subcellularLocation>
</comment>
<evidence type="ECO:0000256" key="2">
    <source>
        <dbReference type="ARBA" id="ARBA00009359"/>
    </source>
</evidence>
<dbReference type="AlphaFoldDB" id="D8S7E0"/>
<keyword evidence="6" id="KW-0539">Nucleus</keyword>
<evidence type="ECO:0000256" key="5">
    <source>
        <dbReference type="ARBA" id="ARBA00023204"/>
    </source>
</evidence>
<dbReference type="InterPro" id="IPR018552">
    <property type="entry name" value="CENP-X"/>
</dbReference>
<dbReference type="Gene3D" id="6.10.130.30">
    <property type="match status" value="1"/>
</dbReference>
<dbReference type="PANTHER" id="PTHR28680:SF1">
    <property type="entry name" value="CENTROMERE PROTEIN X"/>
    <property type="match status" value="1"/>
</dbReference>
<comment type="similarity">
    <text evidence="2">Belongs to the CENP-X/MHF2 family.</text>
</comment>
<keyword evidence="3" id="KW-0227">DNA damage</keyword>